<sequence>MESESKIYREAVILSVKPLSFGCGLGKMKDREAGFFLGSASDDSLNASRRTTSKKRRLKEMELIKPDYRGGILGVINAWRKELGLSVHHPADPQVSAWLAEQQWNQIVVLLIDGMGSRLLETKLEKDSFLRTHQLKEVTTVYPSTTSAATTSVLSGKSPAENGWIGWHQYFKELDDSLILFMNRSYYGERSYPDYSYTHIPFLNQKDELTRMGKTALELYPAFREGGAHSFDELCGQIAAHSQAQDAQFIYAYWDHFDSLMHVKGPSDPACAEELKQIDECCRRLASQLDPRTGLIIIADHGQVDVDNINLKEEPELLDCLRFGPTVEPRGTAFFVKDGRLAEFTEKFERKYAGRFLLKPSQTWLDEGLFGPGPIHPRTREFLGDVFAVAIGSSCLGLWENGKPPFKGQHAGLGVEEMMIPVILAGHETEDPDALV</sequence>
<name>A0A412G4E7_9FIRM</name>
<dbReference type="PANTHER" id="PTHR10151">
    <property type="entry name" value="ECTONUCLEOTIDE PYROPHOSPHATASE/PHOSPHODIESTERASE"/>
    <property type="match status" value="1"/>
</dbReference>
<dbReference type="PANTHER" id="PTHR10151:SF120">
    <property type="entry name" value="BIS(5'-ADENOSYL)-TRIPHOSPHATASE"/>
    <property type="match status" value="1"/>
</dbReference>
<dbReference type="Proteomes" id="UP000284178">
    <property type="component" value="Unassembled WGS sequence"/>
</dbReference>
<evidence type="ECO:0000313" key="2">
    <source>
        <dbReference type="Proteomes" id="UP000284178"/>
    </source>
</evidence>
<keyword evidence="2" id="KW-1185">Reference proteome</keyword>
<dbReference type="AlphaFoldDB" id="A0A412G4E7"/>
<proteinExistence type="predicted"/>
<dbReference type="InterPro" id="IPR017850">
    <property type="entry name" value="Alkaline_phosphatase_core_sf"/>
</dbReference>
<gene>
    <name evidence="1" type="ORF">DWY25_04885</name>
</gene>
<dbReference type="Gene3D" id="3.40.720.10">
    <property type="entry name" value="Alkaline Phosphatase, subunit A"/>
    <property type="match status" value="1"/>
</dbReference>
<reference evidence="1 2" key="1">
    <citation type="submission" date="2018-08" db="EMBL/GenBank/DDBJ databases">
        <title>A genome reference for cultivated species of the human gut microbiota.</title>
        <authorList>
            <person name="Zou Y."/>
            <person name="Xue W."/>
            <person name="Luo G."/>
        </authorList>
    </citation>
    <scope>NUCLEOTIDE SEQUENCE [LARGE SCALE GENOMIC DNA]</scope>
    <source>
        <strain evidence="1 2">AF24-29</strain>
    </source>
</reference>
<dbReference type="SUPFAM" id="SSF53649">
    <property type="entry name" value="Alkaline phosphatase-like"/>
    <property type="match status" value="1"/>
</dbReference>
<accession>A0A412G4E7</accession>
<comment type="caution">
    <text evidence="1">The sequence shown here is derived from an EMBL/GenBank/DDBJ whole genome shotgun (WGS) entry which is preliminary data.</text>
</comment>
<dbReference type="GO" id="GO:0016787">
    <property type="term" value="F:hydrolase activity"/>
    <property type="evidence" value="ECO:0007669"/>
    <property type="project" value="UniProtKB-ARBA"/>
</dbReference>
<evidence type="ECO:0000313" key="1">
    <source>
        <dbReference type="EMBL" id="RGR75574.1"/>
    </source>
</evidence>
<dbReference type="InterPro" id="IPR002591">
    <property type="entry name" value="Phosphodiest/P_Trfase"/>
</dbReference>
<dbReference type="EMBL" id="QRUP01000004">
    <property type="protein sequence ID" value="RGR75574.1"/>
    <property type="molecule type" value="Genomic_DNA"/>
</dbReference>
<evidence type="ECO:0008006" key="3">
    <source>
        <dbReference type="Google" id="ProtNLM"/>
    </source>
</evidence>
<organism evidence="1 2">
    <name type="scientific">Holdemania filiformis</name>
    <dbReference type="NCBI Taxonomy" id="61171"/>
    <lineage>
        <taxon>Bacteria</taxon>
        <taxon>Bacillati</taxon>
        <taxon>Bacillota</taxon>
        <taxon>Erysipelotrichia</taxon>
        <taxon>Erysipelotrichales</taxon>
        <taxon>Erysipelotrichaceae</taxon>
        <taxon>Holdemania</taxon>
    </lineage>
</organism>
<protein>
    <recommendedName>
        <fullName evidence="3">Alkaline phosphatase family protein</fullName>
    </recommendedName>
</protein>
<dbReference type="Pfam" id="PF01663">
    <property type="entry name" value="Phosphodiest"/>
    <property type="match status" value="1"/>
</dbReference>